<organism evidence="2 3">
    <name type="scientific">Haematococcus lacustris</name>
    <name type="common">Green alga</name>
    <name type="synonym">Haematococcus pluvialis</name>
    <dbReference type="NCBI Taxonomy" id="44745"/>
    <lineage>
        <taxon>Eukaryota</taxon>
        <taxon>Viridiplantae</taxon>
        <taxon>Chlorophyta</taxon>
        <taxon>core chlorophytes</taxon>
        <taxon>Chlorophyceae</taxon>
        <taxon>CS clade</taxon>
        <taxon>Chlamydomonadales</taxon>
        <taxon>Haematococcaceae</taxon>
        <taxon>Haematococcus</taxon>
    </lineage>
</organism>
<accession>A0A6A0ANJ1</accession>
<gene>
    <name evidence="2" type="ORF">HaLaN_32807</name>
</gene>
<evidence type="ECO:0000256" key="1">
    <source>
        <dbReference type="SAM" id="MobiDB-lite"/>
    </source>
</evidence>
<sequence length="127" mass="14028">MAPLMPCQADLPGTSLTTPSASLEGCTSTSMAPNLPGRGGIADGRRQVCCEPRNGPARTMFRCQNIDAARSSTRCSEPRRMHRAKKFTHLRLCEGRDRYLGSELYLTLGPVSFSRPHRQHSNARLEL</sequence>
<protein>
    <submittedName>
        <fullName evidence="2">Uncharacterized protein</fullName>
    </submittedName>
</protein>
<evidence type="ECO:0000313" key="2">
    <source>
        <dbReference type="EMBL" id="GFH33434.1"/>
    </source>
</evidence>
<feature type="non-terminal residue" evidence="2">
    <location>
        <position position="1"/>
    </location>
</feature>
<feature type="region of interest" description="Disordered" evidence="1">
    <location>
        <begin position="1"/>
        <end position="39"/>
    </location>
</feature>
<keyword evidence="3" id="KW-1185">Reference proteome</keyword>
<reference evidence="2 3" key="1">
    <citation type="submission" date="2020-02" db="EMBL/GenBank/DDBJ databases">
        <title>Draft genome sequence of Haematococcus lacustris strain NIES-144.</title>
        <authorList>
            <person name="Morimoto D."/>
            <person name="Nakagawa S."/>
            <person name="Yoshida T."/>
            <person name="Sawayama S."/>
        </authorList>
    </citation>
    <scope>NUCLEOTIDE SEQUENCE [LARGE SCALE GENOMIC DNA]</scope>
    <source>
        <strain evidence="2 3">NIES-144</strain>
    </source>
</reference>
<feature type="compositionally biased region" description="Polar residues" evidence="1">
    <location>
        <begin position="14"/>
        <end position="32"/>
    </location>
</feature>
<dbReference type="AlphaFoldDB" id="A0A6A0ANJ1"/>
<comment type="caution">
    <text evidence="2">The sequence shown here is derived from an EMBL/GenBank/DDBJ whole genome shotgun (WGS) entry which is preliminary data.</text>
</comment>
<evidence type="ECO:0000313" key="3">
    <source>
        <dbReference type="Proteomes" id="UP000485058"/>
    </source>
</evidence>
<proteinExistence type="predicted"/>
<dbReference type="EMBL" id="BLLF01008581">
    <property type="protein sequence ID" value="GFH33434.1"/>
    <property type="molecule type" value="Genomic_DNA"/>
</dbReference>
<name>A0A6A0ANJ1_HAELA</name>
<dbReference type="Proteomes" id="UP000485058">
    <property type="component" value="Unassembled WGS sequence"/>
</dbReference>